<dbReference type="KEGG" id="cle:Clole_0321"/>
<dbReference type="HOGENOM" id="CLU_042374_0_0_9"/>
<dbReference type="AlphaFoldDB" id="F2JJM6"/>
<dbReference type="eggNOG" id="COG0457">
    <property type="taxonomic scope" value="Bacteria"/>
</dbReference>
<keyword evidence="2" id="KW-1185">Reference proteome</keyword>
<accession>F2JJM6</accession>
<reference evidence="1 2" key="1">
    <citation type="journal article" date="2011" name="J. Bacteriol.">
        <title>Complete genome sequence of the cellulose-degrading bacterium Cellulosilyticum lentocellum.</title>
        <authorList>
            <consortium name="US DOE Joint Genome Institute"/>
            <person name="Miller D.A."/>
            <person name="Suen G."/>
            <person name="Bruce D."/>
            <person name="Copeland A."/>
            <person name="Cheng J.F."/>
            <person name="Detter C."/>
            <person name="Goodwin L.A."/>
            <person name="Han C.S."/>
            <person name="Hauser L.J."/>
            <person name="Land M.L."/>
            <person name="Lapidus A."/>
            <person name="Lucas S."/>
            <person name="Meincke L."/>
            <person name="Pitluck S."/>
            <person name="Tapia R."/>
            <person name="Teshima H."/>
            <person name="Woyke T."/>
            <person name="Fox B.G."/>
            <person name="Angert E.R."/>
            <person name="Currie C.R."/>
        </authorList>
    </citation>
    <scope>NUCLEOTIDE SEQUENCE [LARGE SCALE GENOMIC DNA]</scope>
    <source>
        <strain evidence="2">ATCC 49066 / DSM 5427 / NCIMB 11756 / RHM5</strain>
    </source>
</reference>
<protein>
    <submittedName>
        <fullName evidence="1">Uncharacterized protein</fullName>
    </submittedName>
</protein>
<evidence type="ECO:0000313" key="2">
    <source>
        <dbReference type="Proteomes" id="UP000008467"/>
    </source>
</evidence>
<gene>
    <name evidence="1" type="ordered locus">Clole_0321</name>
</gene>
<evidence type="ECO:0000313" key="1">
    <source>
        <dbReference type="EMBL" id="ADZ82068.1"/>
    </source>
</evidence>
<dbReference type="RefSeq" id="WP_013655369.1">
    <property type="nucleotide sequence ID" value="NC_015275.1"/>
</dbReference>
<dbReference type="Proteomes" id="UP000008467">
    <property type="component" value="Chromosome"/>
</dbReference>
<dbReference type="STRING" id="642492.Clole_0321"/>
<proteinExistence type="predicted"/>
<sequence>MKSFKERIDLFWRLFLEEEASLRESLENEENFQGARQHIEELIDNTFSTRNCEIGFNKSTNKWELMLTPEGDKARLFALSYWKEEVPSQLLEHWTFYEMRKPMANTENFKLHMYDTVLEVRDVLLYPSLEEGRVNLRAYSEKLNELDEAEAYLMLYIFMQQFIGEAYDMAYIGEVEIVPNLEIEEALLLTELKAYIEDMIEEGYVPVYGDLCEVFTAYELLPSKERRCPLREDIYEGKSALMALVHEYYTNKVGVLDEGQQLGITYGFIFFNTENMSKESALSVRNRLEDQLIKVSREKHFVRYIGGATGLFNSYIDCIVYDMIEFTSYMEQLIEKYGFEHLSFKLFRPGGKEITF</sequence>
<name>F2JJM6_CELLD</name>
<dbReference type="EMBL" id="CP002582">
    <property type="protein sequence ID" value="ADZ82068.1"/>
    <property type="molecule type" value="Genomic_DNA"/>
</dbReference>
<organism evidence="1 2">
    <name type="scientific">Cellulosilyticum lentocellum (strain ATCC 49066 / DSM 5427 / NCIMB 11756 / RHM5)</name>
    <name type="common">Clostridium lentocellum</name>
    <dbReference type="NCBI Taxonomy" id="642492"/>
    <lineage>
        <taxon>Bacteria</taxon>
        <taxon>Bacillati</taxon>
        <taxon>Bacillota</taxon>
        <taxon>Clostridia</taxon>
        <taxon>Lachnospirales</taxon>
        <taxon>Cellulosilyticaceae</taxon>
        <taxon>Cellulosilyticum</taxon>
    </lineage>
</organism>